<keyword evidence="2" id="KW-0813">Transport</keyword>
<organism evidence="10">
    <name type="scientific">Absidia glauca</name>
    <name type="common">Pin mould</name>
    <dbReference type="NCBI Taxonomy" id="4829"/>
    <lineage>
        <taxon>Eukaryota</taxon>
        <taxon>Fungi</taxon>
        <taxon>Fungi incertae sedis</taxon>
        <taxon>Mucoromycota</taxon>
        <taxon>Mucoromycotina</taxon>
        <taxon>Mucoromycetes</taxon>
        <taxon>Mucorales</taxon>
        <taxon>Cunninghamellaceae</taxon>
        <taxon>Absidia</taxon>
    </lineage>
</organism>
<feature type="transmembrane region" description="Helical" evidence="8">
    <location>
        <begin position="125"/>
        <end position="142"/>
    </location>
</feature>
<dbReference type="InParanoid" id="A0A163K3E0"/>
<dbReference type="PANTHER" id="PTHR31503:SF10">
    <property type="entry name" value="VNX1 PROTEIN"/>
    <property type="match status" value="1"/>
</dbReference>
<feature type="non-terminal residue" evidence="10">
    <location>
        <position position="1"/>
    </location>
</feature>
<evidence type="ECO:0000313" key="11">
    <source>
        <dbReference type="Proteomes" id="UP000078561"/>
    </source>
</evidence>
<accession>A0A163K3E0</accession>
<feature type="transmembrane region" description="Helical" evidence="8">
    <location>
        <begin position="182"/>
        <end position="201"/>
    </location>
</feature>
<dbReference type="InterPro" id="IPR004713">
    <property type="entry name" value="CaH_exchang"/>
</dbReference>
<keyword evidence="11" id="KW-1185">Reference proteome</keyword>
<dbReference type="InterPro" id="IPR004837">
    <property type="entry name" value="NaCa_Exmemb"/>
</dbReference>
<evidence type="ECO:0000256" key="4">
    <source>
        <dbReference type="ARBA" id="ARBA00022989"/>
    </source>
</evidence>
<protein>
    <recommendedName>
        <fullName evidence="9">Sodium/calcium exchanger membrane region domain-containing protein</fullName>
    </recommendedName>
</protein>
<evidence type="ECO:0000256" key="6">
    <source>
        <dbReference type="ARBA" id="ARBA00023136"/>
    </source>
</evidence>
<dbReference type="OrthoDB" id="16982at2759"/>
<feature type="transmembrane region" description="Helical" evidence="8">
    <location>
        <begin position="154"/>
        <end position="175"/>
    </location>
</feature>
<keyword evidence="6 8" id="KW-0472">Membrane</keyword>
<dbReference type="Proteomes" id="UP000078561">
    <property type="component" value="Unassembled WGS sequence"/>
</dbReference>
<feature type="transmembrane region" description="Helical" evidence="8">
    <location>
        <begin position="69"/>
        <end position="87"/>
    </location>
</feature>
<dbReference type="AlphaFoldDB" id="A0A163K3E0"/>
<proteinExistence type="predicted"/>
<gene>
    <name evidence="10" type="primary">ABSGL_13727.1 scaffold 14318</name>
</gene>
<dbReference type="GO" id="GO:0012505">
    <property type="term" value="C:endomembrane system"/>
    <property type="evidence" value="ECO:0007669"/>
    <property type="project" value="UniProtKB-SubCell"/>
</dbReference>
<evidence type="ECO:0000256" key="3">
    <source>
        <dbReference type="ARBA" id="ARBA00022692"/>
    </source>
</evidence>
<dbReference type="OMA" id="VAFSYWF"/>
<keyword evidence="4 8" id="KW-1133">Transmembrane helix</keyword>
<dbReference type="GO" id="GO:0016020">
    <property type="term" value="C:membrane"/>
    <property type="evidence" value="ECO:0007669"/>
    <property type="project" value="InterPro"/>
</dbReference>
<feature type="compositionally biased region" description="Polar residues" evidence="7">
    <location>
        <begin position="7"/>
        <end position="21"/>
    </location>
</feature>
<sequence length="214" mass="23661">GGVVTVTDPSSGSKHTFSNTPVARRASLPASISDPPLTFVHAKEPDEEDADDEEIAGHDSPNWGKAKSYTILCACTILYAIIAEILVDTVDLVPNITEFMNAISFALYGNIVLSMEIGSSYSLQVCLLQIPSMVAFSYWFNYGKEELAQYTFSLVFPRWDVITVIFSVFLLTYTYQEGKANYFKGSILILSYIVLILAFYFTPPFSETSILIGV</sequence>
<dbReference type="STRING" id="4829.A0A163K3E0"/>
<dbReference type="PANTHER" id="PTHR31503">
    <property type="entry name" value="VACUOLAR CALCIUM ION TRANSPORTER"/>
    <property type="match status" value="1"/>
</dbReference>
<dbReference type="Pfam" id="PF01699">
    <property type="entry name" value="Na_Ca_ex"/>
    <property type="match status" value="1"/>
</dbReference>
<evidence type="ECO:0000256" key="8">
    <source>
        <dbReference type="SAM" id="Phobius"/>
    </source>
</evidence>
<feature type="region of interest" description="Disordered" evidence="7">
    <location>
        <begin position="1"/>
        <end position="38"/>
    </location>
</feature>
<evidence type="ECO:0000259" key="9">
    <source>
        <dbReference type="Pfam" id="PF01699"/>
    </source>
</evidence>
<evidence type="ECO:0000256" key="1">
    <source>
        <dbReference type="ARBA" id="ARBA00004127"/>
    </source>
</evidence>
<dbReference type="EMBL" id="LT554882">
    <property type="protein sequence ID" value="SAM08066.1"/>
    <property type="molecule type" value="Genomic_DNA"/>
</dbReference>
<feature type="transmembrane region" description="Helical" evidence="8">
    <location>
        <begin position="99"/>
        <end position="118"/>
    </location>
</feature>
<evidence type="ECO:0000313" key="10">
    <source>
        <dbReference type="EMBL" id="SAM08066.1"/>
    </source>
</evidence>
<evidence type="ECO:0000256" key="2">
    <source>
        <dbReference type="ARBA" id="ARBA00022448"/>
    </source>
</evidence>
<evidence type="ECO:0000256" key="5">
    <source>
        <dbReference type="ARBA" id="ARBA00023065"/>
    </source>
</evidence>
<keyword evidence="5" id="KW-0406">Ion transport</keyword>
<dbReference type="GO" id="GO:0006874">
    <property type="term" value="P:intracellular calcium ion homeostasis"/>
    <property type="evidence" value="ECO:0007669"/>
    <property type="project" value="TreeGrafter"/>
</dbReference>
<name>A0A163K3E0_ABSGL</name>
<comment type="subcellular location">
    <subcellularLocation>
        <location evidence="1">Endomembrane system</location>
        <topology evidence="1">Multi-pass membrane protein</topology>
    </subcellularLocation>
</comment>
<reference evidence="10" key="1">
    <citation type="submission" date="2016-04" db="EMBL/GenBank/DDBJ databases">
        <authorList>
            <person name="Evans L.H."/>
            <person name="Alamgir A."/>
            <person name="Owens N."/>
            <person name="Weber N.D."/>
            <person name="Virtaneva K."/>
            <person name="Barbian K."/>
            <person name="Babar A."/>
            <person name="Rosenke K."/>
        </authorList>
    </citation>
    <scope>NUCLEOTIDE SEQUENCE [LARGE SCALE GENOMIC DNA]</scope>
    <source>
        <strain evidence="10">CBS 101.48</strain>
    </source>
</reference>
<evidence type="ECO:0000256" key="7">
    <source>
        <dbReference type="SAM" id="MobiDB-lite"/>
    </source>
</evidence>
<dbReference type="GO" id="GO:0015369">
    <property type="term" value="F:calcium:proton antiporter activity"/>
    <property type="evidence" value="ECO:0007669"/>
    <property type="project" value="TreeGrafter"/>
</dbReference>
<feature type="domain" description="Sodium/calcium exchanger membrane region" evidence="9">
    <location>
        <begin position="93"/>
        <end position="200"/>
    </location>
</feature>
<keyword evidence="3 8" id="KW-0812">Transmembrane</keyword>